<name>A0A0Q3TGY3_9BACI</name>
<dbReference type="InterPro" id="IPR035906">
    <property type="entry name" value="MetI-like_sf"/>
</dbReference>
<dbReference type="Proteomes" id="UP000051888">
    <property type="component" value="Unassembled WGS sequence"/>
</dbReference>
<dbReference type="CDD" id="cd06261">
    <property type="entry name" value="TM_PBP2"/>
    <property type="match status" value="1"/>
</dbReference>
<gene>
    <name evidence="9" type="ORF">AN964_04795</name>
</gene>
<feature type="transmembrane region" description="Helical" evidence="7">
    <location>
        <begin position="103"/>
        <end position="127"/>
    </location>
</feature>
<evidence type="ECO:0000313" key="9">
    <source>
        <dbReference type="EMBL" id="KQL52897.1"/>
    </source>
</evidence>
<evidence type="ECO:0000256" key="7">
    <source>
        <dbReference type="RuleBase" id="RU363032"/>
    </source>
</evidence>
<dbReference type="STRING" id="157838.AN964_04795"/>
<accession>A0A0Q3TGY3</accession>
<dbReference type="GO" id="GO:0005886">
    <property type="term" value="C:plasma membrane"/>
    <property type="evidence" value="ECO:0007669"/>
    <property type="project" value="UniProtKB-SubCell"/>
</dbReference>
<dbReference type="Pfam" id="PF00528">
    <property type="entry name" value="BPD_transp_1"/>
    <property type="match status" value="1"/>
</dbReference>
<dbReference type="InterPro" id="IPR050366">
    <property type="entry name" value="BP-dependent_transpt_permease"/>
</dbReference>
<feature type="domain" description="ABC transmembrane type-1" evidence="8">
    <location>
        <begin position="99"/>
        <end position="291"/>
    </location>
</feature>
<keyword evidence="3" id="KW-1003">Cell membrane</keyword>
<dbReference type="PATRIC" id="fig|157838.3.peg.1065"/>
<evidence type="ECO:0000313" key="10">
    <source>
        <dbReference type="Proteomes" id="UP000051888"/>
    </source>
</evidence>
<dbReference type="OrthoDB" id="9797472at2"/>
<proteinExistence type="inferred from homology"/>
<organism evidence="9 10">
    <name type="scientific">Heyndrickxia shackletonii</name>
    <dbReference type="NCBI Taxonomy" id="157838"/>
    <lineage>
        <taxon>Bacteria</taxon>
        <taxon>Bacillati</taxon>
        <taxon>Bacillota</taxon>
        <taxon>Bacilli</taxon>
        <taxon>Bacillales</taxon>
        <taxon>Bacillaceae</taxon>
        <taxon>Heyndrickxia</taxon>
    </lineage>
</organism>
<protein>
    <recommendedName>
        <fullName evidence="8">ABC transmembrane type-1 domain-containing protein</fullName>
    </recommendedName>
</protein>
<feature type="transmembrane region" description="Helical" evidence="7">
    <location>
        <begin position="221"/>
        <end position="246"/>
    </location>
</feature>
<comment type="similarity">
    <text evidence="7">Belongs to the binding-protein-dependent transport system permease family.</text>
</comment>
<dbReference type="InterPro" id="IPR025966">
    <property type="entry name" value="OppC_N"/>
</dbReference>
<feature type="transmembrane region" description="Helical" evidence="7">
    <location>
        <begin position="38"/>
        <end position="59"/>
    </location>
</feature>
<reference evidence="9 10" key="1">
    <citation type="submission" date="2015-09" db="EMBL/GenBank/DDBJ databases">
        <title>Genome sequencing project for genomic taxonomy and phylogenomics of Bacillus-like bacteria.</title>
        <authorList>
            <person name="Liu B."/>
            <person name="Wang J."/>
            <person name="Zhu Y."/>
            <person name="Liu G."/>
            <person name="Chen Q."/>
            <person name="Chen Z."/>
            <person name="Lan J."/>
            <person name="Che J."/>
            <person name="Ge C."/>
            <person name="Shi H."/>
            <person name="Pan Z."/>
            <person name="Liu X."/>
        </authorList>
    </citation>
    <scope>NUCLEOTIDE SEQUENCE [LARGE SCALE GENOMIC DNA]</scope>
    <source>
        <strain evidence="9 10">LMG 18435</strain>
    </source>
</reference>
<evidence type="ECO:0000259" key="8">
    <source>
        <dbReference type="PROSITE" id="PS50928"/>
    </source>
</evidence>
<keyword evidence="4 7" id="KW-0812">Transmembrane</keyword>
<dbReference type="InterPro" id="IPR053523">
    <property type="entry name" value="Oligopeptide_permease_AppC"/>
</dbReference>
<feature type="transmembrane region" description="Helical" evidence="7">
    <location>
        <begin position="271"/>
        <end position="290"/>
    </location>
</feature>
<dbReference type="EMBL" id="LJJC01000004">
    <property type="protein sequence ID" value="KQL52897.1"/>
    <property type="molecule type" value="Genomic_DNA"/>
</dbReference>
<dbReference type="Pfam" id="PF12911">
    <property type="entry name" value="OppC_N"/>
    <property type="match status" value="1"/>
</dbReference>
<evidence type="ECO:0000256" key="6">
    <source>
        <dbReference type="ARBA" id="ARBA00023136"/>
    </source>
</evidence>
<dbReference type="AlphaFoldDB" id="A0A0Q3TGY3"/>
<dbReference type="GO" id="GO:0055085">
    <property type="term" value="P:transmembrane transport"/>
    <property type="evidence" value="ECO:0007669"/>
    <property type="project" value="InterPro"/>
</dbReference>
<dbReference type="PROSITE" id="PS50928">
    <property type="entry name" value="ABC_TM1"/>
    <property type="match status" value="1"/>
</dbReference>
<keyword evidence="6 7" id="KW-0472">Membrane</keyword>
<comment type="caution">
    <text evidence="9">The sequence shown here is derived from an EMBL/GenBank/DDBJ whole genome shotgun (WGS) entry which is preliminary data.</text>
</comment>
<dbReference type="Gene3D" id="1.10.3720.10">
    <property type="entry name" value="MetI-like"/>
    <property type="match status" value="1"/>
</dbReference>
<dbReference type="RefSeq" id="WP_055738604.1">
    <property type="nucleotide sequence ID" value="NZ_JAAIWL010000006.1"/>
</dbReference>
<dbReference type="SUPFAM" id="SSF161098">
    <property type="entry name" value="MetI-like"/>
    <property type="match status" value="1"/>
</dbReference>
<evidence type="ECO:0000256" key="3">
    <source>
        <dbReference type="ARBA" id="ARBA00022475"/>
    </source>
</evidence>
<keyword evidence="2 7" id="KW-0813">Transport</keyword>
<sequence>MKAAIQEQKDFQTDYTVKLKKVRSPFRMALRRFMNNKAAVVSAIVLLLIFVMTLIAPLITHWDPTSQDLTSSDLPPSSEHLLGTNNTGQDYFARNIYGGRVDFMIAIVDMVIIMGIGIILGGLAGYYGGWVDAVIMRIVDIMLNFPSLLLIVILSAFFSTNSVWLLILIIAFTDWSGITRFVRGLFLNLREQEFVLAAKMSGCSVWRIIFKHFLPNAIGPLVVNATFLMAGLIGMEAALSLIGFGVPPNTPSWGNTLNSALDYFTLQFKPWAWVPPAGLIFITILCFNFIGDGLRDAFDPSFEK</sequence>
<dbReference type="PANTHER" id="PTHR43386">
    <property type="entry name" value="OLIGOPEPTIDE TRANSPORT SYSTEM PERMEASE PROTEIN APPC"/>
    <property type="match status" value="1"/>
</dbReference>
<comment type="subcellular location">
    <subcellularLocation>
        <location evidence="1 7">Cell membrane</location>
        <topology evidence="1 7">Multi-pass membrane protein</topology>
    </subcellularLocation>
</comment>
<dbReference type="NCBIfam" id="NF045476">
    <property type="entry name" value="Opp4C"/>
    <property type="match status" value="1"/>
</dbReference>
<evidence type="ECO:0000256" key="4">
    <source>
        <dbReference type="ARBA" id="ARBA00022692"/>
    </source>
</evidence>
<evidence type="ECO:0000256" key="1">
    <source>
        <dbReference type="ARBA" id="ARBA00004651"/>
    </source>
</evidence>
<dbReference type="PANTHER" id="PTHR43386:SF1">
    <property type="entry name" value="D,D-DIPEPTIDE TRANSPORT SYSTEM PERMEASE PROTEIN DDPC-RELATED"/>
    <property type="match status" value="1"/>
</dbReference>
<dbReference type="InterPro" id="IPR000515">
    <property type="entry name" value="MetI-like"/>
</dbReference>
<evidence type="ECO:0000256" key="2">
    <source>
        <dbReference type="ARBA" id="ARBA00022448"/>
    </source>
</evidence>
<keyword evidence="5 7" id="KW-1133">Transmembrane helix</keyword>
<evidence type="ECO:0000256" key="5">
    <source>
        <dbReference type="ARBA" id="ARBA00022989"/>
    </source>
</evidence>
<keyword evidence="10" id="KW-1185">Reference proteome</keyword>